<dbReference type="GO" id="GO:0008270">
    <property type="term" value="F:zinc ion binding"/>
    <property type="evidence" value="ECO:0007669"/>
    <property type="project" value="InterPro"/>
</dbReference>
<evidence type="ECO:0000259" key="1">
    <source>
        <dbReference type="PROSITE" id="PS50994"/>
    </source>
</evidence>
<dbReference type="PANTHER" id="PTHR42648">
    <property type="entry name" value="TRANSPOSASE, PUTATIVE-RELATED"/>
    <property type="match status" value="1"/>
</dbReference>
<dbReference type="Pfam" id="PF00665">
    <property type="entry name" value="rve"/>
    <property type="match status" value="1"/>
</dbReference>
<dbReference type="InterPro" id="IPR001584">
    <property type="entry name" value="Integrase_cat-core"/>
</dbReference>
<dbReference type="PROSITE" id="PS50994">
    <property type="entry name" value="INTEGRASE"/>
    <property type="match status" value="1"/>
</dbReference>
<dbReference type="Gene3D" id="3.30.420.10">
    <property type="entry name" value="Ribonuclease H-like superfamily/Ribonuclease H"/>
    <property type="match status" value="1"/>
</dbReference>
<name>A0AAW1H5U1_SAPOF</name>
<dbReference type="SUPFAM" id="SSF57756">
    <property type="entry name" value="Retrovirus zinc finger-like domains"/>
    <property type="match status" value="1"/>
</dbReference>
<dbReference type="PANTHER" id="PTHR42648:SF27">
    <property type="entry name" value="RNA-DIRECTED DNA POLYMERASE"/>
    <property type="match status" value="1"/>
</dbReference>
<dbReference type="EMBL" id="JBDFQZ010000012">
    <property type="protein sequence ID" value="KAK9671652.1"/>
    <property type="molecule type" value="Genomic_DNA"/>
</dbReference>
<accession>A0AAW1H5U1</accession>
<dbReference type="Proteomes" id="UP001443914">
    <property type="component" value="Unassembled WGS sequence"/>
</dbReference>
<sequence length="470" mass="53467">MHYYIFDIVNAVFLNVIIFDIVNGACDRSEGKEAVLDNPLHEPLTPTATAAERRARQPTLDTSVQVTCLILACMTLDFQKRFDGMDAYNIIVKLKTMFQKHARLERFESHRKLLECKRVKGKPVGLHVFNLIGHFQIMEKLGFPYPEGLAIDIVINSLHEGFKSFRLNFFMQGGNTTLNLPNELEREHKEVLMVRKGKSFKKVGTGPYSRKDKGNEVVKSASLGKVKANPKPKFATEHECFYYKEIDHWKRNCPKYLEDKKNDASTSGIFFIELNLATSASWVFDTGCGTHIICNVQGLKRSIILEKREVDLGVGNEARVDALAMTRSPFTGTSERANDVLAVIHTDVCRPMSTLARGGYSYFITFTDDVSRYGYVYLMRHKSESFEKFKQFKNEVQNQIGKKIKALRSDRGGEYFSQEFDDHLKDCGIVSQLTPPGAPQLNGVSERRNRTLLDMVRSMKSLADLPVSFW</sequence>
<evidence type="ECO:0000313" key="2">
    <source>
        <dbReference type="EMBL" id="KAK9671652.1"/>
    </source>
</evidence>
<dbReference type="InterPro" id="IPR039537">
    <property type="entry name" value="Retrotran_Ty1/copia-like"/>
</dbReference>
<dbReference type="InterPro" id="IPR036875">
    <property type="entry name" value="Znf_CCHC_sf"/>
</dbReference>
<reference evidence="2" key="1">
    <citation type="submission" date="2024-03" db="EMBL/GenBank/DDBJ databases">
        <title>WGS assembly of Saponaria officinalis var. Norfolk2.</title>
        <authorList>
            <person name="Jenkins J."/>
            <person name="Shu S."/>
            <person name="Grimwood J."/>
            <person name="Barry K."/>
            <person name="Goodstein D."/>
            <person name="Schmutz J."/>
            <person name="Leebens-Mack J."/>
            <person name="Osbourn A."/>
        </authorList>
    </citation>
    <scope>NUCLEOTIDE SEQUENCE [LARGE SCALE GENOMIC DNA]</scope>
    <source>
        <strain evidence="2">JIC</strain>
    </source>
</reference>
<keyword evidence="3" id="KW-1185">Reference proteome</keyword>
<dbReference type="GO" id="GO:0015074">
    <property type="term" value="P:DNA integration"/>
    <property type="evidence" value="ECO:0007669"/>
    <property type="project" value="InterPro"/>
</dbReference>
<protein>
    <recommendedName>
        <fullName evidence="1">Integrase catalytic domain-containing protein</fullName>
    </recommendedName>
</protein>
<dbReference type="GO" id="GO:0003676">
    <property type="term" value="F:nucleic acid binding"/>
    <property type="evidence" value="ECO:0007669"/>
    <property type="project" value="InterPro"/>
</dbReference>
<dbReference type="InterPro" id="IPR012337">
    <property type="entry name" value="RNaseH-like_sf"/>
</dbReference>
<comment type="caution">
    <text evidence="2">The sequence shown here is derived from an EMBL/GenBank/DDBJ whole genome shotgun (WGS) entry which is preliminary data.</text>
</comment>
<proteinExistence type="predicted"/>
<gene>
    <name evidence="2" type="ORF">RND81_12G045300</name>
</gene>
<evidence type="ECO:0000313" key="3">
    <source>
        <dbReference type="Proteomes" id="UP001443914"/>
    </source>
</evidence>
<dbReference type="Gene3D" id="4.10.60.10">
    <property type="entry name" value="Zinc finger, CCHC-type"/>
    <property type="match status" value="1"/>
</dbReference>
<feature type="domain" description="Integrase catalytic" evidence="1">
    <location>
        <begin position="325"/>
        <end position="470"/>
    </location>
</feature>
<dbReference type="SUPFAM" id="SSF53098">
    <property type="entry name" value="Ribonuclease H-like"/>
    <property type="match status" value="1"/>
</dbReference>
<dbReference type="InterPro" id="IPR036397">
    <property type="entry name" value="RNaseH_sf"/>
</dbReference>
<organism evidence="2 3">
    <name type="scientific">Saponaria officinalis</name>
    <name type="common">Common soapwort</name>
    <name type="synonym">Lychnis saponaria</name>
    <dbReference type="NCBI Taxonomy" id="3572"/>
    <lineage>
        <taxon>Eukaryota</taxon>
        <taxon>Viridiplantae</taxon>
        <taxon>Streptophyta</taxon>
        <taxon>Embryophyta</taxon>
        <taxon>Tracheophyta</taxon>
        <taxon>Spermatophyta</taxon>
        <taxon>Magnoliopsida</taxon>
        <taxon>eudicotyledons</taxon>
        <taxon>Gunneridae</taxon>
        <taxon>Pentapetalae</taxon>
        <taxon>Caryophyllales</taxon>
        <taxon>Caryophyllaceae</taxon>
        <taxon>Caryophylleae</taxon>
        <taxon>Saponaria</taxon>
    </lineage>
</organism>
<dbReference type="AlphaFoldDB" id="A0AAW1H5U1"/>